<sequence>MFSPVETSVRDNGDGRPEPRLRRQHIRLSPNVNHASLRTSRIGLWKVRGTPMNSCFMNGRPIAVGEKSGGYVRIAQAASTKVQSGCLERGES</sequence>
<dbReference type="Proteomes" id="UP000789525">
    <property type="component" value="Unassembled WGS sequence"/>
</dbReference>
<feature type="non-terminal residue" evidence="1">
    <location>
        <position position="92"/>
    </location>
</feature>
<gene>
    <name evidence="1" type="ORF">ACOLOM_LOCUS9050</name>
</gene>
<comment type="caution">
    <text evidence="1">The sequence shown here is derived from an EMBL/GenBank/DDBJ whole genome shotgun (WGS) entry which is preliminary data.</text>
</comment>
<evidence type="ECO:0000313" key="1">
    <source>
        <dbReference type="EMBL" id="CAG8673770.1"/>
    </source>
</evidence>
<organism evidence="1 2">
    <name type="scientific">Acaulospora colombiana</name>
    <dbReference type="NCBI Taxonomy" id="27376"/>
    <lineage>
        <taxon>Eukaryota</taxon>
        <taxon>Fungi</taxon>
        <taxon>Fungi incertae sedis</taxon>
        <taxon>Mucoromycota</taxon>
        <taxon>Glomeromycotina</taxon>
        <taxon>Glomeromycetes</taxon>
        <taxon>Diversisporales</taxon>
        <taxon>Acaulosporaceae</taxon>
        <taxon>Acaulospora</taxon>
    </lineage>
</organism>
<keyword evidence="2" id="KW-1185">Reference proteome</keyword>
<evidence type="ECO:0000313" key="2">
    <source>
        <dbReference type="Proteomes" id="UP000789525"/>
    </source>
</evidence>
<protein>
    <submittedName>
        <fullName evidence="1">3530_t:CDS:1</fullName>
    </submittedName>
</protein>
<reference evidence="1" key="1">
    <citation type="submission" date="2021-06" db="EMBL/GenBank/DDBJ databases">
        <authorList>
            <person name="Kallberg Y."/>
            <person name="Tangrot J."/>
            <person name="Rosling A."/>
        </authorList>
    </citation>
    <scope>NUCLEOTIDE SEQUENCE</scope>
    <source>
        <strain evidence="1">CL356</strain>
    </source>
</reference>
<name>A0ACA9NV82_9GLOM</name>
<proteinExistence type="predicted"/>
<accession>A0ACA9NV82</accession>
<dbReference type="EMBL" id="CAJVPT010025167">
    <property type="protein sequence ID" value="CAG8673770.1"/>
    <property type="molecule type" value="Genomic_DNA"/>
</dbReference>